<evidence type="ECO:0000313" key="2">
    <source>
        <dbReference type="EMBL" id="MDV2475295.1"/>
    </source>
</evidence>
<protein>
    <submittedName>
        <fullName evidence="2">Hemerythrin domain-containing protein</fullName>
    </submittedName>
</protein>
<dbReference type="EMBL" id="WBMO01000001">
    <property type="protein sequence ID" value="MDV2475295.1"/>
    <property type="molecule type" value="Genomic_DNA"/>
</dbReference>
<dbReference type="InterPro" id="IPR012312">
    <property type="entry name" value="Hemerythrin-like"/>
</dbReference>
<feature type="domain" description="Hemerythrin-like" evidence="1">
    <location>
        <begin position="18"/>
        <end position="142"/>
    </location>
</feature>
<evidence type="ECO:0000259" key="1">
    <source>
        <dbReference type="Pfam" id="PF01814"/>
    </source>
</evidence>
<accession>A0ABU3WMW4</accession>
<proteinExistence type="predicted"/>
<gene>
    <name evidence="2" type="ORF">F8M49_07455</name>
</gene>
<sequence>MNTYRNEPADTRSMGIVHSALRRDLRRTHMVLESPPYPDESRRRALAAHVLWMCRFLHRHHAGEDAGLWPLIRKRNRTAGALLDRMEADHAQIAPALAAVEGAAQAYDEDASARGRLLTALSSLDDVLLPHLRREELEMMPVVAATITTAEYRALEHEYFVKPKGFVELGMEGHWVIDGAPSDDRDAILSVVPAVPRFLILHGFARRYRRQAALRWGTGPAASVPALHVTPIKERS</sequence>
<dbReference type="Proteomes" id="UP001275440">
    <property type="component" value="Unassembled WGS sequence"/>
</dbReference>
<comment type="caution">
    <text evidence="2">The sequence shown here is derived from an EMBL/GenBank/DDBJ whole genome shotgun (WGS) entry which is preliminary data.</text>
</comment>
<dbReference type="Pfam" id="PF01814">
    <property type="entry name" value="Hemerythrin"/>
    <property type="match status" value="1"/>
</dbReference>
<organism evidence="2 3">
    <name type="scientific">Rhodococcus zopfii</name>
    <dbReference type="NCBI Taxonomy" id="43772"/>
    <lineage>
        <taxon>Bacteria</taxon>
        <taxon>Bacillati</taxon>
        <taxon>Actinomycetota</taxon>
        <taxon>Actinomycetes</taxon>
        <taxon>Mycobacteriales</taxon>
        <taxon>Nocardiaceae</taxon>
        <taxon>Rhodococcus</taxon>
    </lineage>
</organism>
<keyword evidence="3" id="KW-1185">Reference proteome</keyword>
<evidence type="ECO:0000313" key="3">
    <source>
        <dbReference type="Proteomes" id="UP001275440"/>
    </source>
</evidence>
<name>A0ABU3WMW4_9NOCA</name>
<dbReference type="Gene3D" id="1.20.120.520">
    <property type="entry name" value="nmb1532 protein domain like"/>
    <property type="match status" value="1"/>
</dbReference>
<dbReference type="CDD" id="cd12108">
    <property type="entry name" value="Hr-like"/>
    <property type="match status" value="1"/>
</dbReference>
<reference evidence="2 3" key="1">
    <citation type="submission" date="2019-10" db="EMBL/GenBank/DDBJ databases">
        <title>Draft Genome Assembly of Rhodococcus zopfii DSM44189.</title>
        <authorList>
            <person name="Sutton J.M."/>
            <person name="Akob D.M."/>
            <person name="Bushman T.J."/>
        </authorList>
    </citation>
    <scope>NUCLEOTIDE SEQUENCE [LARGE SCALE GENOMIC DNA]</scope>
    <source>
        <strain evidence="2 3">DSM 44189</strain>
    </source>
</reference>